<evidence type="ECO:0000256" key="1">
    <source>
        <dbReference type="ARBA" id="ARBA00023172"/>
    </source>
</evidence>
<sequence length="55" mass="5901">MPLAFKHVLARDDIAGPAPLHTLQHSFGTALLQKGHDIRAMQGLLGHSEVSTAMI</sequence>
<gene>
    <name evidence="3" type="ORF">GO608_15265</name>
</gene>
<name>A0ABX1N5Z3_9RHOO</name>
<dbReference type="Pfam" id="PF00589">
    <property type="entry name" value="Phage_integrase"/>
    <property type="match status" value="1"/>
</dbReference>
<organism evidence="3 4">
    <name type="scientific">Aromatoleum buckelii</name>
    <dbReference type="NCBI Taxonomy" id="200254"/>
    <lineage>
        <taxon>Bacteria</taxon>
        <taxon>Pseudomonadati</taxon>
        <taxon>Pseudomonadota</taxon>
        <taxon>Betaproteobacteria</taxon>
        <taxon>Rhodocyclales</taxon>
        <taxon>Rhodocyclaceae</taxon>
        <taxon>Aromatoleum</taxon>
    </lineage>
</organism>
<dbReference type="EMBL" id="WTVH01000034">
    <property type="protein sequence ID" value="NMF94686.1"/>
    <property type="molecule type" value="Genomic_DNA"/>
</dbReference>
<comment type="caution">
    <text evidence="3">The sequence shown here is derived from an EMBL/GenBank/DDBJ whole genome shotgun (WGS) entry which is preliminary data.</text>
</comment>
<keyword evidence="1" id="KW-0233">DNA recombination</keyword>
<evidence type="ECO:0000313" key="4">
    <source>
        <dbReference type="Proteomes" id="UP000601990"/>
    </source>
</evidence>
<feature type="domain" description="Tyr recombinase" evidence="2">
    <location>
        <begin position="1"/>
        <end position="55"/>
    </location>
</feature>
<dbReference type="SUPFAM" id="SSF56349">
    <property type="entry name" value="DNA breaking-rejoining enzymes"/>
    <property type="match status" value="1"/>
</dbReference>
<reference evidence="3" key="1">
    <citation type="submission" date="2019-12" db="EMBL/GenBank/DDBJ databases">
        <title>Comparative genomics gives insights into the taxonomy of the Azoarcus-Aromatoleum group and reveals separate origins of nif in the plant-associated Azoarcus and non-plant-associated Aromatoleum sub-groups.</title>
        <authorList>
            <person name="Lafos M."/>
            <person name="Maluk M."/>
            <person name="Batista M."/>
            <person name="Junghare M."/>
            <person name="Carmona M."/>
            <person name="Faoro H."/>
            <person name="Cruz L.M."/>
            <person name="Battistoni F."/>
            <person name="De Souza E."/>
            <person name="Pedrosa F."/>
            <person name="Chen W.-M."/>
            <person name="Poole P.S."/>
            <person name="Dixon R.A."/>
            <person name="James E.K."/>
        </authorList>
    </citation>
    <scope>NUCLEOTIDE SEQUENCE</scope>
    <source>
        <strain evidence="3">U120</strain>
    </source>
</reference>
<keyword evidence="4" id="KW-1185">Reference proteome</keyword>
<evidence type="ECO:0000313" key="3">
    <source>
        <dbReference type="EMBL" id="NMF94686.1"/>
    </source>
</evidence>
<dbReference type="Gene3D" id="1.10.443.10">
    <property type="entry name" value="Intergrase catalytic core"/>
    <property type="match status" value="1"/>
</dbReference>
<evidence type="ECO:0000259" key="2">
    <source>
        <dbReference type="PROSITE" id="PS51898"/>
    </source>
</evidence>
<protein>
    <submittedName>
        <fullName evidence="3">Tyrosine-type recombinase/integrase</fullName>
    </submittedName>
</protein>
<dbReference type="PROSITE" id="PS51898">
    <property type="entry name" value="TYR_RECOMBINASE"/>
    <property type="match status" value="1"/>
</dbReference>
<dbReference type="Proteomes" id="UP000601990">
    <property type="component" value="Unassembled WGS sequence"/>
</dbReference>
<dbReference type="InterPro" id="IPR002104">
    <property type="entry name" value="Integrase_catalytic"/>
</dbReference>
<proteinExistence type="predicted"/>
<dbReference type="InterPro" id="IPR013762">
    <property type="entry name" value="Integrase-like_cat_sf"/>
</dbReference>
<accession>A0ABX1N5Z3</accession>
<dbReference type="InterPro" id="IPR011010">
    <property type="entry name" value="DNA_brk_join_enz"/>
</dbReference>